<dbReference type="Gene3D" id="2.10.25.10">
    <property type="entry name" value="Laminin"/>
    <property type="match status" value="1"/>
</dbReference>
<keyword evidence="5" id="KW-0378">Hydrolase</keyword>
<evidence type="ECO:0000256" key="8">
    <source>
        <dbReference type="SAM" id="MobiDB-lite"/>
    </source>
</evidence>
<dbReference type="Proteomes" id="UP000708148">
    <property type="component" value="Unassembled WGS sequence"/>
</dbReference>
<evidence type="ECO:0000256" key="2">
    <source>
        <dbReference type="ARBA" id="ARBA00005860"/>
    </source>
</evidence>
<accession>A0A8S1IUF1</accession>
<evidence type="ECO:0000256" key="5">
    <source>
        <dbReference type="ARBA" id="ARBA00022801"/>
    </source>
</evidence>
<evidence type="ECO:0000256" key="3">
    <source>
        <dbReference type="ARBA" id="ARBA00022670"/>
    </source>
</evidence>
<feature type="non-terminal residue" evidence="11">
    <location>
        <position position="1"/>
    </location>
</feature>
<comment type="cofactor">
    <cofactor evidence="1">
        <name>Zn(2+)</name>
        <dbReference type="ChEBI" id="CHEBI:29105"/>
    </cofactor>
</comment>
<dbReference type="Pfam" id="PF01457">
    <property type="entry name" value="Peptidase_M8"/>
    <property type="match status" value="1"/>
</dbReference>
<evidence type="ECO:0000259" key="10">
    <source>
        <dbReference type="PROSITE" id="PS01186"/>
    </source>
</evidence>
<evidence type="ECO:0000256" key="1">
    <source>
        <dbReference type="ARBA" id="ARBA00001947"/>
    </source>
</evidence>
<name>A0A8S1IUF1_9CHLO</name>
<evidence type="ECO:0000259" key="9">
    <source>
        <dbReference type="PROSITE" id="PS00022"/>
    </source>
</evidence>
<dbReference type="GO" id="GO:0007155">
    <property type="term" value="P:cell adhesion"/>
    <property type="evidence" value="ECO:0007669"/>
    <property type="project" value="InterPro"/>
</dbReference>
<dbReference type="GO" id="GO:0016020">
    <property type="term" value="C:membrane"/>
    <property type="evidence" value="ECO:0007669"/>
    <property type="project" value="InterPro"/>
</dbReference>
<dbReference type="SUPFAM" id="SSF55486">
    <property type="entry name" value="Metalloproteases ('zincins'), catalytic domain"/>
    <property type="match status" value="1"/>
</dbReference>
<evidence type="ECO:0000313" key="12">
    <source>
        <dbReference type="Proteomes" id="UP000708148"/>
    </source>
</evidence>
<dbReference type="GO" id="GO:0006508">
    <property type="term" value="P:proteolysis"/>
    <property type="evidence" value="ECO:0007669"/>
    <property type="project" value="UniProtKB-KW"/>
</dbReference>
<organism evidence="11 12">
    <name type="scientific">Ostreobium quekettii</name>
    <dbReference type="NCBI Taxonomy" id="121088"/>
    <lineage>
        <taxon>Eukaryota</taxon>
        <taxon>Viridiplantae</taxon>
        <taxon>Chlorophyta</taxon>
        <taxon>core chlorophytes</taxon>
        <taxon>Ulvophyceae</taxon>
        <taxon>TCBD clade</taxon>
        <taxon>Bryopsidales</taxon>
        <taxon>Ostreobineae</taxon>
        <taxon>Ostreobiaceae</taxon>
        <taxon>Ostreobium</taxon>
    </lineage>
</organism>
<dbReference type="InterPro" id="IPR000742">
    <property type="entry name" value="EGF"/>
</dbReference>
<dbReference type="AlphaFoldDB" id="A0A8S1IUF1"/>
<dbReference type="PROSITE" id="PS00022">
    <property type="entry name" value="EGF_1"/>
    <property type="match status" value="1"/>
</dbReference>
<dbReference type="GO" id="GO:0004222">
    <property type="term" value="F:metalloendopeptidase activity"/>
    <property type="evidence" value="ECO:0007669"/>
    <property type="project" value="InterPro"/>
</dbReference>
<comment type="caution">
    <text evidence="11">The sequence shown here is derived from an EMBL/GenBank/DDBJ whole genome shotgun (WGS) entry which is preliminary data.</text>
</comment>
<feature type="compositionally biased region" description="Low complexity" evidence="8">
    <location>
        <begin position="339"/>
        <end position="354"/>
    </location>
</feature>
<dbReference type="PROSITE" id="PS01186">
    <property type="entry name" value="EGF_2"/>
    <property type="match status" value="1"/>
</dbReference>
<reference evidence="11" key="1">
    <citation type="submission" date="2020-12" db="EMBL/GenBank/DDBJ databases">
        <authorList>
            <person name="Iha C."/>
        </authorList>
    </citation>
    <scope>NUCLEOTIDE SEQUENCE</scope>
</reference>
<keyword evidence="12" id="KW-1185">Reference proteome</keyword>
<dbReference type="EMBL" id="CAJHUC010000885">
    <property type="protein sequence ID" value="CAD7698780.1"/>
    <property type="molecule type" value="Genomic_DNA"/>
</dbReference>
<keyword evidence="7" id="KW-0482">Metalloprotease</keyword>
<gene>
    <name evidence="11" type="ORF">OSTQU699_LOCUS4139</name>
</gene>
<protein>
    <recommendedName>
        <fullName evidence="9 10">EGF-like domain-containing protein</fullName>
    </recommendedName>
</protein>
<dbReference type="InterPro" id="IPR001577">
    <property type="entry name" value="Peptidase_M8"/>
</dbReference>
<feature type="region of interest" description="Disordered" evidence="8">
    <location>
        <begin position="300"/>
        <end position="365"/>
    </location>
</feature>
<evidence type="ECO:0000256" key="7">
    <source>
        <dbReference type="ARBA" id="ARBA00023049"/>
    </source>
</evidence>
<keyword evidence="4" id="KW-0479">Metal-binding</keyword>
<dbReference type="GO" id="GO:0046872">
    <property type="term" value="F:metal ion binding"/>
    <property type="evidence" value="ECO:0007669"/>
    <property type="project" value="UniProtKB-KW"/>
</dbReference>
<dbReference type="Pfam" id="PF23106">
    <property type="entry name" value="EGF_Teneurin"/>
    <property type="match status" value="1"/>
</dbReference>
<keyword evidence="3" id="KW-0645">Protease</keyword>
<sequence>MDGCAMVTPFKNGLCSAPENQGQPSSVDLGPRFQVGSRCFPLSSPNLKRTERNLFVTRISDALCWETVCRNGSVYIVVPKTSVHPRRELVCPEGEMIDLATKGIGFDEGLVGPCPPSRDICDFWGCPNDCSRNGQCYKGKCHCFLGFGGEDCSWPACPDKPCRPGQVCDIFTGLCGGTGAAQPPPPTPTDSGDTPEGAAITEAAVAVVTEGVAVGTGYLAGCSVFVDENGNMVLESSSEAVNTTGVLGNWTLSVMGETEIVVDPRRLPECRDVFTNLVPPFFLWTDSTARVISVLTSLVNSDDPSEDKLATIPQDPPAPAAASGSALQTTASPEASFPDTTTEGDSTVETTSETIQMTPMNGSVGPPPVEETLLEALGLTDGAVVYADLVHEVSSGKGRREEEERGFVVAAVVSNTLLQAASFIGGPGADIRNIVRNVLGQMRRQMLDGSLSALDLATPAGLRRLTASVLEPNDVQEDRLDVYLSTVAALNQ</sequence>
<proteinExistence type="inferred from homology"/>
<comment type="similarity">
    <text evidence="2">Belongs to the peptidase M8 family.</text>
</comment>
<keyword evidence="6" id="KW-0862">Zinc</keyword>
<evidence type="ECO:0000256" key="4">
    <source>
        <dbReference type="ARBA" id="ARBA00022723"/>
    </source>
</evidence>
<evidence type="ECO:0000256" key="6">
    <source>
        <dbReference type="ARBA" id="ARBA00022833"/>
    </source>
</evidence>
<feature type="domain" description="EGF-like" evidence="9 10">
    <location>
        <begin position="141"/>
        <end position="152"/>
    </location>
</feature>
<dbReference type="OrthoDB" id="527990at2759"/>
<evidence type="ECO:0000313" key="11">
    <source>
        <dbReference type="EMBL" id="CAD7698780.1"/>
    </source>
</evidence>